<gene>
    <name evidence="1" type="ORF">CBUD_0240b</name>
</gene>
<reference evidence="1 2" key="1">
    <citation type="journal article" date="2009" name="Infect. Immun.">
        <title>Comparative genomics reveal extensive transposon-mediated genomic plasticity and diversity among potential effector proteins within the genus Coxiella.</title>
        <authorList>
            <person name="Beare P.A."/>
            <person name="Unsworth N."/>
            <person name="Andoh M."/>
            <person name="Voth D.E."/>
            <person name="Omsland A."/>
            <person name="Gilk S.D."/>
            <person name="Williams K.P."/>
            <person name="Sobral B.W."/>
            <person name="Kupko J.J.III."/>
            <person name="Porcella S.F."/>
            <person name="Samuel J.E."/>
            <person name="Heinzen R.A."/>
        </authorList>
    </citation>
    <scope>NUCLEOTIDE SEQUENCE [LARGE SCALE GENOMIC DNA]</scope>
    <source>
        <strain evidence="1 2">Dugway 5J108-111</strain>
    </source>
</reference>
<dbReference type="RefSeq" id="WP_010958426.1">
    <property type="nucleotide sequence ID" value="NC_009727.1"/>
</dbReference>
<dbReference type="KEGG" id="cbd:CBUD_0240b"/>
<dbReference type="HOGENOM" id="CLU_3364482_0_0_6"/>
<organism evidence="1 2">
    <name type="scientific">Coxiella burnetii (strain Dugway 5J108-111)</name>
    <dbReference type="NCBI Taxonomy" id="434922"/>
    <lineage>
        <taxon>Bacteria</taxon>
        <taxon>Pseudomonadati</taxon>
        <taxon>Pseudomonadota</taxon>
        <taxon>Gammaproteobacteria</taxon>
        <taxon>Legionellales</taxon>
        <taxon>Coxiellaceae</taxon>
        <taxon>Coxiella</taxon>
    </lineage>
</organism>
<dbReference type="EMBL" id="CP000733">
    <property type="protein sequence ID" value="ACI23076.1"/>
    <property type="molecule type" value="Genomic_DNA"/>
</dbReference>
<protein>
    <submittedName>
        <fullName evidence="1">Uncharacterized protein</fullName>
    </submittedName>
</protein>
<evidence type="ECO:0000313" key="2">
    <source>
        <dbReference type="Proteomes" id="UP000008555"/>
    </source>
</evidence>
<dbReference type="Proteomes" id="UP000008555">
    <property type="component" value="Chromosome"/>
</dbReference>
<proteinExistence type="predicted"/>
<sequence>MANSLRFLKEILFSFYLTKMQLASLVFCPVEKQSF</sequence>
<name>B5XHP7_COXBN</name>
<accession>B5XHP7</accession>
<evidence type="ECO:0000313" key="1">
    <source>
        <dbReference type="EMBL" id="ACI23076.1"/>
    </source>
</evidence>
<dbReference type="AlphaFoldDB" id="B5XHP7"/>